<evidence type="ECO:0000313" key="15">
    <source>
        <dbReference type="EMBL" id="KZS16890.1"/>
    </source>
</evidence>
<keyword evidence="9" id="KW-0442">Lipid degradation</keyword>
<feature type="domain" description="Phospholipase A2-like central" evidence="14">
    <location>
        <begin position="308"/>
        <end position="371"/>
    </location>
</feature>
<dbReference type="EMBL" id="LRGB01000687">
    <property type="protein sequence ID" value="KZS16890.1"/>
    <property type="molecule type" value="Genomic_DNA"/>
</dbReference>
<gene>
    <name evidence="15" type="ORF">APZ42_017524</name>
</gene>
<keyword evidence="6" id="KW-0479">Metal-binding</keyword>
<evidence type="ECO:0000259" key="14">
    <source>
        <dbReference type="Pfam" id="PF05826"/>
    </source>
</evidence>
<evidence type="ECO:0000256" key="1">
    <source>
        <dbReference type="ARBA" id="ARBA00001913"/>
    </source>
</evidence>
<dbReference type="Pfam" id="PF05826">
    <property type="entry name" value="Phospholip_A2_2"/>
    <property type="match status" value="2"/>
</dbReference>
<evidence type="ECO:0000256" key="13">
    <source>
        <dbReference type="SAM" id="Phobius"/>
    </source>
</evidence>
<feature type="transmembrane region" description="Helical" evidence="13">
    <location>
        <begin position="6"/>
        <end position="26"/>
    </location>
</feature>
<keyword evidence="8" id="KW-0106">Calcium</keyword>
<dbReference type="GO" id="GO:0046872">
    <property type="term" value="F:metal ion binding"/>
    <property type="evidence" value="ECO:0007669"/>
    <property type="project" value="UniProtKB-KW"/>
</dbReference>
<evidence type="ECO:0000256" key="11">
    <source>
        <dbReference type="ARBA" id="ARBA00023157"/>
    </source>
</evidence>
<evidence type="ECO:0000256" key="8">
    <source>
        <dbReference type="ARBA" id="ARBA00022837"/>
    </source>
</evidence>
<comment type="caution">
    <text evidence="15">The sequence shown here is derived from an EMBL/GenBank/DDBJ whole genome shotgun (WGS) entry which is preliminary data.</text>
</comment>
<keyword evidence="7" id="KW-0378">Hydrolase</keyword>
<keyword evidence="13" id="KW-1133">Transmembrane helix</keyword>
<keyword evidence="10" id="KW-0443">Lipid metabolism</keyword>
<accession>A0A164ZX16</accession>
<dbReference type="GO" id="GO:0050482">
    <property type="term" value="P:arachidonate secretion"/>
    <property type="evidence" value="ECO:0007669"/>
    <property type="project" value="InterPro"/>
</dbReference>
<dbReference type="FunFam" id="1.20.90.10:FF:000002">
    <property type="entry name" value="Phospholipase A2 group III"/>
    <property type="match status" value="1"/>
</dbReference>
<dbReference type="SUPFAM" id="SSF48619">
    <property type="entry name" value="Phospholipase A2, PLA2"/>
    <property type="match status" value="2"/>
</dbReference>
<protein>
    <recommendedName>
        <fullName evidence="4">Phospholipase A2</fullName>
        <ecNumber evidence="3">3.1.1.4</ecNumber>
    </recommendedName>
    <alternativeName>
        <fullName evidence="12">Phosphatidylcholine 2-acylhydrolase</fullName>
    </alternativeName>
</protein>
<dbReference type="GO" id="GO:0016042">
    <property type="term" value="P:lipid catabolic process"/>
    <property type="evidence" value="ECO:0007669"/>
    <property type="project" value="UniProtKB-KW"/>
</dbReference>
<dbReference type="EC" id="3.1.1.4" evidence="3"/>
<dbReference type="Proteomes" id="UP000076858">
    <property type="component" value="Unassembled WGS sequence"/>
</dbReference>
<keyword evidence="16" id="KW-1185">Reference proteome</keyword>
<evidence type="ECO:0000256" key="10">
    <source>
        <dbReference type="ARBA" id="ARBA00023098"/>
    </source>
</evidence>
<dbReference type="GO" id="GO:0004623">
    <property type="term" value="F:phospholipase A2 activity"/>
    <property type="evidence" value="ECO:0007669"/>
    <property type="project" value="UniProtKB-EC"/>
</dbReference>
<evidence type="ECO:0000256" key="12">
    <source>
        <dbReference type="ARBA" id="ARBA00029903"/>
    </source>
</evidence>
<feature type="transmembrane region" description="Helical" evidence="13">
    <location>
        <begin position="118"/>
        <end position="140"/>
    </location>
</feature>
<evidence type="ECO:0000256" key="6">
    <source>
        <dbReference type="ARBA" id="ARBA00022723"/>
    </source>
</evidence>
<keyword evidence="13" id="KW-0472">Membrane</keyword>
<dbReference type="InterPro" id="IPR033113">
    <property type="entry name" value="PLA2_histidine"/>
</dbReference>
<dbReference type="PROSITE" id="PS00118">
    <property type="entry name" value="PA2_HIS"/>
    <property type="match status" value="1"/>
</dbReference>
<dbReference type="GO" id="GO:0006644">
    <property type="term" value="P:phospholipid metabolic process"/>
    <property type="evidence" value="ECO:0007669"/>
    <property type="project" value="InterPro"/>
</dbReference>
<name>A0A164ZX16_9CRUS</name>
<dbReference type="PANTHER" id="PTHR12253">
    <property type="entry name" value="RH14732P"/>
    <property type="match status" value="1"/>
</dbReference>
<dbReference type="CDD" id="cd04704">
    <property type="entry name" value="PLA2_bee_venom_like"/>
    <property type="match status" value="1"/>
</dbReference>
<proteinExistence type="predicted"/>
<dbReference type="CDD" id="cd00618">
    <property type="entry name" value="PLA2_like"/>
    <property type="match status" value="1"/>
</dbReference>
<dbReference type="InterPro" id="IPR016090">
    <property type="entry name" value="PLA2-like_dom"/>
</dbReference>
<dbReference type="OrthoDB" id="6075074at2759"/>
<evidence type="ECO:0000256" key="4">
    <source>
        <dbReference type="ARBA" id="ARBA00021721"/>
    </source>
</evidence>
<evidence type="ECO:0000256" key="7">
    <source>
        <dbReference type="ARBA" id="ARBA00022801"/>
    </source>
</evidence>
<keyword evidence="13" id="KW-0812">Transmembrane</keyword>
<feature type="domain" description="Phospholipase A2-like central" evidence="14">
    <location>
        <begin position="381"/>
        <end position="477"/>
    </location>
</feature>
<keyword evidence="11" id="KW-1015">Disulfide bond</keyword>
<evidence type="ECO:0000256" key="3">
    <source>
        <dbReference type="ARBA" id="ARBA00013278"/>
    </source>
</evidence>
<dbReference type="AlphaFoldDB" id="A0A164ZX16"/>
<dbReference type="Gene3D" id="1.20.90.10">
    <property type="entry name" value="Phospholipase A2 domain"/>
    <property type="match status" value="2"/>
</dbReference>
<dbReference type="STRING" id="35525.A0A164ZX16"/>
<dbReference type="InterPro" id="IPR036444">
    <property type="entry name" value="PLipase_A2_dom_sf"/>
</dbReference>
<evidence type="ECO:0000256" key="2">
    <source>
        <dbReference type="ARBA" id="ARBA00004613"/>
    </source>
</evidence>
<evidence type="ECO:0000256" key="5">
    <source>
        <dbReference type="ARBA" id="ARBA00022525"/>
    </source>
</evidence>
<reference evidence="15 16" key="1">
    <citation type="submission" date="2016-03" db="EMBL/GenBank/DDBJ databases">
        <title>EvidentialGene: Evidence-directed Construction of Genes on Genomes.</title>
        <authorList>
            <person name="Gilbert D.G."/>
            <person name="Choi J.-H."/>
            <person name="Mockaitis K."/>
            <person name="Colbourne J."/>
            <person name="Pfrender M."/>
        </authorList>
    </citation>
    <scope>NUCLEOTIDE SEQUENCE [LARGE SCALE GENOMIC DNA]</scope>
    <source>
        <strain evidence="15 16">Xinb3</strain>
        <tissue evidence="15">Complete organism</tissue>
    </source>
</reference>
<comment type="cofactor">
    <cofactor evidence="1">
        <name>Ca(2+)</name>
        <dbReference type="ChEBI" id="CHEBI:29108"/>
    </cofactor>
</comment>
<keyword evidence="5" id="KW-0964">Secreted</keyword>
<evidence type="ECO:0000313" key="16">
    <source>
        <dbReference type="Proteomes" id="UP000076858"/>
    </source>
</evidence>
<sequence length="509" mass="57877">MLSEDKYPIFFFVFFSSAGAVIGEGGGRSYDLTSRSTEWLEVLDWTKLEAANLTTPIGAPSAVDCSVYLVIPCGDPSFSFEIIIFIVVVDRLEPLERQSRLALSTRTFYLFRPNRNSIIMAMIVHILAIVFFALCTTIGLEAAALSETGIDPVMPNFYAFDVLEDGEVERRFSLNGIALKETAAVFTLNGTKEGAVLRQMTDGRHLIQLIYDADLSLQDCEYITDTETAIAFQQKLTTEYQQLSSIGRNTTIRIIEKRSDLPEDLARSAVYRRMKAECRQLHSRMRKAARQSEDQSSVSRRKRDIMMMPGTIWCGSGHRATEYKDLGAEQGVDRCCRRHDHCPETIRSTKTRYDITNNRPITISACDCDERRRREADDLYIVPHTKWCGKGNRADGPSNLGGYAAADRCCRQHDMQCPQHITAWSEKFGLYNSRPYTAMHCTCDDRFRSCLKQANTAASNLVGKLFFNIIQIKCFVLKPEKVCKKSSWWGKCTQNEWKKRAHLRDPIPY</sequence>
<organism evidence="15 16">
    <name type="scientific">Daphnia magna</name>
    <dbReference type="NCBI Taxonomy" id="35525"/>
    <lineage>
        <taxon>Eukaryota</taxon>
        <taxon>Metazoa</taxon>
        <taxon>Ecdysozoa</taxon>
        <taxon>Arthropoda</taxon>
        <taxon>Crustacea</taxon>
        <taxon>Branchiopoda</taxon>
        <taxon>Diplostraca</taxon>
        <taxon>Cladocera</taxon>
        <taxon>Anomopoda</taxon>
        <taxon>Daphniidae</taxon>
        <taxon>Daphnia</taxon>
    </lineage>
</organism>
<comment type="subcellular location">
    <subcellularLocation>
        <location evidence="2">Secreted</location>
    </subcellularLocation>
</comment>
<dbReference type="GO" id="GO:0005576">
    <property type="term" value="C:extracellular region"/>
    <property type="evidence" value="ECO:0007669"/>
    <property type="project" value="UniProtKB-SubCell"/>
</dbReference>
<evidence type="ECO:0000256" key="9">
    <source>
        <dbReference type="ARBA" id="ARBA00022963"/>
    </source>
</evidence>